<sequence>MASRILLVLLIATLMNGVFLLPFDDNDDERRDARLFSLRGVGDQYNIWDTLCDRIRHHPAFHTGFSFTAVKAAFEIVDHYNPENVGDGVLDEKEFKMFGGLMRVARYCSKKDVAKAADETSLPPKISQRNE</sequence>
<dbReference type="AlphaFoldDB" id="A0AAN9BI54"/>
<comment type="caution">
    <text evidence="2">The sequence shown here is derived from an EMBL/GenBank/DDBJ whole genome shotgun (WGS) entry which is preliminary data.</text>
</comment>
<evidence type="ECO:0000256" key="1">
    <source>
        <dbReference type="SAM" id="SignalP"/>
    </source>
</evidence>
<name>A0AAN9BI54_9CAEN</name>
<proteinExistence type="predicted"/>
<feature type="signal peptide" evidence="1">
    <location>
        <begin position="1"/>
        <end position="20"/>
    </location>
</feature>
<feature type="chain" id="PRO_5042966227" evidence="1">
    <location>
        <begin position="21"/>
        <end position="131"/>
    </location>
</feature>
<evidence type="ECO:0000313" key="2">
    <source>
        <dbReference type="EMBL" id="KAK7105606.1"/>
    </source>
</evidence>
<dbReference type="EMBL" id="JBAMIC010000007">
    <property type="protein sequence ID" value="KAK7105606.1"/>
    <property type="molecule type" value="Genomic_DNA"/>
</dbReference>
<reference evidence="2 3" key="1">
    <citation type="submission" date="2024-02" db="EMBL/GenBank/DDBJ databases">
        <title>Chromosome-scale genome assembly of the rough periwinkle Littorina saxatilis.</title>
        <authorList>
            <person name="De Jode A."/>
            <person name="Faria R."/>
            <person name="Formenti G."/>
            <person name="Sims Y."/>
            <person name="Smith T.P."/>
            <person name="Tracey A."/>
            <person name="Wood J.M.D."/>
            <person name="Zagrodzka Z.B."/>
            <person name="Johannesson K."/>
            <person name="Butlin R.K."/>
            <person name="Leder E.H."/>
        </authorList>
    </citation>
    <scope>NUCLEOTIDE SEQUENCE [LARGE SCALE GENOMIC DNA]</scope>
    <source>
        <strain evidence="2">Snail1</strain>
        <tissue evidence="2">Muscle</tissue>
    </source>
</reference>
<evidence type="ECO:0000313" key="3">
    <source>
        <dbReference type="Proteomes" id="UP001374579"/>
    </source>
</evidence>
<keyword evidence="3" id="KW-1185">Reference proteome</keyword>
<protein>
    <submittedName>
        <fullName evidence="2">Uncharacterized protein</fullName>
    </submittedName>
</protein>
<keyword evidence="1" id="KW-0732">Signal</keyword>
<accession>A0AAN9BI54</accession>
<organism evidence="2 3">
    <name type="scientific">Littorina saxatilis</name>
    <dbReference type="NCBI Taxonomy" id="31220"/>
    <lineage>
        <taxon>Eukaryota</taxon>
        <taxon>Metazoa</taxon>
        <taxon>Spiralia</taxon>
        <taxon>Lophotrochozoa</taxon>
        <taxon>Mollusca</taxon>
        <taxon>Gastropoda</taxon>
        <taxon>Caenogastropoda</taxon>
        <taxon>Littorinimorpha</taxon>
        <taxon>Littorinoidea</taxon>
        <taxon>Littorinidae</taxon>
        <taxon>Littorina</taxon>
    </lineage>
</organism>
<gene>
    <name evidence="2" type="ORF">V1264_016965</name>
</gene>
<dbReference type="Proteomes" id="UP001374579">
    <property type="component" value="Unassembled WGS sequence"/>
</dbReference>